<dbReference type="PANTHER" id="PTHR13847:SF283">
    <property type="entry name" value="TRNA 5-METHYLAMINOMETHYL-2-THIOURIDINE BIOSYNTHESIS BIFUNCTIONAL PROTEIN MNMC"/>
    <property type="match status" value="1"/>
</dbReference>
<dbReference type="InterPro" id="IPR036188">
    <property type="entry name" value="FAD/NAD-bd_sf"/>
</dbReference>
<dbReference type="EC" id="1.5.-.-" evidence="10"/>
<evidence type="ECO:0000256" key="10">
    <source>
        <dbReference type="HAMAP-Rule" id="MF_01102"/>
    </source>
</evidence>
<feature type="region of interest" description="tRNA (mnm(5)s(2)U34)-methyltransferase" evidence="10">
    <location>
        <begin position="1"/>
        <end position="242"/>
    </location>
</feature>
<dbReference type="GO" id="GO:0016645">
    <property type="term" value="F:oxidoreductase activity, acting on the CH-NH group of donors"/>
    <property type="evidence" value="ECO:0007669"/>
    <property type="project" value="InterPro"/>
</dbReference>
<protein>
    <recommendedName>
        <fullName evidence="10">tRNA 5-methylaminomethyl-2-thiouridine biosynthesis bifunctional protein MnmC</fullName>
        <shortName evidence="10">tRNA mnm(5)s(2)U biosynthesis bifunctional protein</shortName>
    </recommendedName>
    <domain>
        <recommendedName>
            <fullName evidence="10">tRNA (mnm(5)s(2)U34)-methyltransferase</fullName>
            <ecNumber evidence="10">2.1.1.61</ecNumber>
        </recommendedName>
    </domain>
    <domain>
        <recommendedName>
            <fullName evidence="10">FAD-dependent cmnm(5)s(2)U34 oxidoreductase</fullName>
            <ecNumber evidence="10">1.5.-.-</ecNumber>
        </recommendedName>
    </domain>
</protein>
<dbReference type="Gene3D" id="3.30.9.10">
    <property type="entry name" value="D-Amino Acid Oxidase, subunit A, domain 2"/>
    <property type="match status" value="1"/>
</dbReference>
<keyword evidence="9 10" id="KW-0511">Multifunctional enzyme</keyword>
<keyword evidence="4 10" id="KW-0808">Transferase</keyword>
<dbReference type="Proteomes" id="UP001249020">
    <property type="component" value="Unassembled WGS sequence"/>
</dbReference>
<dbReference type="AlphaFoldDB" id="A0AAW8R0W6"/>
<dbReference type="RefSeq" id="WP_311360669.1">
    <property type="nucleotide sequence ID" value="NZ_JAVRIE010000001.1"/>
</dbReference>
<dbReference type="InterPro" id="IPR008471">
    <property type="entry name" value="MnmC-like_methylTransf"/>
</dbReference>
<reference evidence="13 14" key="1">
    <citation type="submission" date="2023-09" db="EMBL/GenBank/DDBJ databases">
        <authorList>
            <person name="Rey-Velasco X."/>
        </authorList>
    </citation>
    <scope>NUCLEOTIDE SEQUENCE [LARGE SCALE GENOMIC DNA]</scope>
    <source>
        <strain evidence="13 14">W409</strain>
    </source>
</reference>
<comment type="function">
    <text evidence="10">Catalyzes the last two steps in the biosynthesis of 5-methylaminomethyl-2-thiouridine (mnm(5)s(2)U) at the wobble position (U34) in tRNA. Catalyzes the FAD-dependent demodification of cmnm(5)s(2)U34 to nm(5)s(2)U34, followed by the transfer of a methyl group from S-adenosyl-L-methionine to nm(5)s(2)U34, to form mnm(5)s(2)U34.</text>
</comment>
<dbReference type="NCBIfam" id="TIGR03197">
    <property type="entry name" value="MnmC_Cterm"/>
    <property type="match status" value="1"/>
</dbReference>
<evidence type="ECO:0000256" key="5">
    <source>
        <dbReference type="ARBA" id="ARBA00022691"/>
    </source>
</evidence>
<dbReference type="InterPro" id="IPR047785">
    <property type="entry name" value="tRNA_MNMC2"/>
</dbReference>
<dbReference type="Gene3D" id="3.40.50.150">
    <property type="entry name" value="Vaccinia Virus protein VP39"/>
    <property type="match status" value="1"/>
</dbReference>
<dbReference type="EC" id="2.1.1.61" evidence="10"/>
<feature type="domain" description="MnmC-like methyltransferase" evidence="12">
    <location>
        <begin position="116"/>
        <end position="239"/>
    </location>
</feature>
<evidence type="ECO:0000313" key="14">
    <source>
        <dbReference type="Proteomes" id="UP001249020"/>
    </source>
</evidence>
<feature type="domain" description="FAD dependent oxidoreductase" evidence="11">
    <location>
        <begin position="269"/>
        <end position="642"/>
    </location>
</feature>
<evidence type="ECO:0000256" key="9">
    <source>
        <dbReference type="ARBA" id="ARBA00023268"/>
    </source>
</evidence>
<dbReference type="GO" id="GO:0002098">
    <property type="term" value="P:tRNA wobble uridine modification"/>
    <property type="evidence" value="ECO:0007669"/>
    <property type="project" value="TreeGrafter"/>
</dbReference>
<dbReference type="SUPFAM" id="SSF51905">
    <property type="entry name" value="FAD/NAD(P)-binding domain"/>
    <property type="match status" value="1"/>
</dbReference>
<feature type="region of interest" description="FAD-dependent cmnm(5)s(2)U34 oxidoreductase" evidence="10">
    <location>
        <begin position="272"/>
        <end position="674"/>
    </location>
</feature>
<organism evidence="13 14">
    <name type="scientific">Brumicola blandensis</name>
    <dbReference type="NCBI Taxonomy" id="3075611"/>
    <lineage>
        <taxon>Bacteria</taxon>
        <taxon>Pseudomonadati</taxon>
        <taxon>Pseudomonadota</taxon>
        <taxon>Gammaproteobacteria</taxon>
        <taxon>Alteromonadales</taxon>
        <taxon>Alteromonadaceae</taxon>
        <taxon>Brumicola</taxon>
    </lineage>
</organism>
<dbReference type="GO" id="GO:0050660">
    <property type="term" value="F:flavin adenine dinucleotide binding"/>
    <property type="evidence" value="ECO:0007669"/>
    <property type="project" value="UniProtKB-UniRule"/>
</dbReference>
<comment type="similarity">
    <text evidence="10">In the N-terminal section; belongs to the methyltransferase superfamily. tRNA (mnm(5)s(2)U34)-methyltransferase family.</text>
</comment>
<dbReference type="InterPro" id="IPR017610">
    <property type="entry name" value="tRNA_S-uridine_synth_MnmC_C"/>
</dbReference>
<comment type="similarity">
    <text evidence="10">In the C-terminal section; belongs to the DAO family.</text>
</comment>
<name>A0AAW8R0W6_9ALTE</name>
<keyword evidence="3 10" id="KW-0285">Flavoprotein</keyword>
<evidence type="ECO:0000256" key="1">
    <source>
        <dbReference type="ARBA" id="ARBA00022490"/>
    </source>
</evidence>
<evidence type="ECO:0000259" key="11">
    <source>
        <dbReference type="Pfam" id="PF01266"/>
    </source>
</evidence>
<evidence type="ECO:0000256" key="4">
    <source>
        <dbReference type="ARBA" id="ARBA00022679"/>
    </source>
</evidence>
<dbReference type="NCBIfam" id="NF033855">
    <property type="entry name" value="tRNA_MNMC2"/>
    <property type="match status" value="1"/>
</dbReference>
<evidence type="ECO:0000256" key="2">
    <source>
        <dbReference type="ARBA" id="ARBA00022603"/>
    </source>
</evidence>
<comment type="catalytic activity">
    <reaction evidence="10">
        <text>5-aminomethyl-2-thiouridine(34) in tRNA + S-adenosyl-L-methionine = 5-methylaminomethyl-2-thiouridine(34) in tRNA + S-adenosyl-L-homocysteine + H(+)</text>
        <dbReference type="Rhea" id="RHEA:19569"/>
        <dbReference type="Rhea" id="RHEA-COMP:10195"/>
        <dbReference type="Rhea" id="RHEA-COMP:10197"/>
        <dbReference type="ChEBI" id="CHEBI:15378"/>
        <dbReference type="ChEBI" id="CHEBI:57856"/>
        <dbReference type="ChEBI" id="CHEBI:59789"/>
        <dbReference type="ChEBI" id="CHEBI:74454"/>
        <dbReference type="ChEBI" id="CHEBI:74455"/>
        <dbReference type="EC" id="2.1.1.61"/>
    </reaction>
</comment>
<dbReference type="InterPro" id="IPR029063">
    <property type="entry name" value="SAM-dependent_MTases_sf"/>
</dbReference>
<dbReference type="HAMAP" id="MF_01102">
    <property type="entry name" value="MnmC"/>
    <property type="match status" value="1"/>
</dbReference>
<proteinExistence type="inferred from homology"/>
<keyword evidence="1 10" id="KW-0963">Cytoplasm</keyword>
<keyword evidence="6 10" id="KW-0819">tRNA processing</keyword>
<keyword evidence="5 10" id="KW-0949">S-adenosyl-L-methionine</keyword>
<evidence type="ECO:0000256" key="8">
    <source>
        <dbReference type="ARBA" id="ARBA00023002"/>
    </source>
</evidence>
<evidence type="ECO:0000256" key="6">
    <source>
        <dbReference type="ARBA" id="ARBA00022694"/>
    </source>
</evidence>
<comment type="cofactor">
    <cofactor evidence="10">
        <name>FAD</name>
        <dbReference type="ChEBI" id="CHEBI:57692"/>
    </cofactor>
</comment>
<dbReference type="EMBL" id="JAVRIE010000001">
    <property type="protein sequence ID" value="MDT0581902.1"/>
    <property type="molecule type" value="Genomic_DNA"/>
</dbReference>
<comment type="caution">
    <text evidence="13">The sequence shown here is derived from an EMBL/GenBank/DDBJ whole genome shotgun (WGS) entry which is preliminary data.</text>
</comment>
<keyword evidence="14" id="KW-1185">Reference proteome</keyword>
<dbReference type="NCBIfam" id="NF002481">
    <property type="entry name" value="PRK01747.1-2"/>
    <property type="match status" value="1"/>
</dbReference>
<evidence type="ECO:0000259" key="12">
    <source>
        <dbReference type="Pfam" id="PF05430"/>
    </source>
</evidence>
<keyword evidence="7 10" id="KW-0274">FAD</keyword>
<dbReference type="Pfam" id="PF05430">
    <property type="entry name" value="Methyltransf_30"/>
    <property type="match status" value="1"/>
</dbReference>
<sequence length="674" mass="74604">MTIQTASIKFNEQGTPIATEFDDVYFSNDNGLAETQYVFIDGNQLASQWQNTNATYFCIGETGFGTGLNFLLSAKRFLEFQAQNPSSTLERLFFLSTEKYPLNPDDLELALRLWPELNTEATELLNAYPSLLPGFHRLSLFNGSVILDLFLGDATEGFSAAHSYEQGRVDAWFLDGFAPSKNNSMWQPALFNAIARLSRPNASFATFTAAGAVKRGLQEYGFDVRKQKGFGRKREMLVGHFIANSTDTKQAPIFYRHTLLDTNKAGQHIGVVGAGIAGAITALKLIQRGHKVTLYCADDAIAKGASGNDQGGFYPQLNAEAGNASLVHAHSFLYARRFYDDLLNSGHHFAHQWCGVLQLAFNDNVTSRYQNMIRNNTWPTSLVHKLNAKEASEVAGVEIPYQSLFLPLGGWISPPELVHSCVNACITAAAKDTFSVKTDFRLDSYDTDPQTLQLHFSNGRSECVDALVLACGAQSPQFEHLSLPFRLTRGQVESIPSKNEFSNLATVLCHKGYMTPAMKGFHAMGSTYVKNELNTQYRVSEAEINLAMHQKAMHAAKWSDALTLNQQTSPGRAALRCSLPDHLPAVGALPNFDLQQDELNELYKAKPDSYYPIPSVKKNVFMLTALGSRGLTTAPLAAEVLVNQMMGEPLPMDNTLLNVLNPNRFLIRDLIRRR</sequence>
<dbReference type="GO" id="GO:0005737">
    <property type="term" value="C:cytoplasm"/>
    <property type="evidence" value="ECO:0007669"/>
    <property type="project" value="UniProtKB-SubCell"/>
</dbReference>
<keyword evidence="2 10" id="KW-0489">Methyltransferase</keyword>
<accession>A0AAW8R0W6</accession>
<keyword evidence="8 10" id="KW-0560">Oxidoreductase</keyword>
<gene>
    <name evidence="10 13" type="primary">mnmC</name>
    <name evidence="13" type="ORF">RM544_05090</name>
</gene>
<dbReference type="Gene3D" id="3.50.50.60">
    <property type="entry name" value="FAD/NAD(P)-binding domain"/>
    <property type="match status" value="1"/>
</dbReference>
<dbReference type="GO" id="GO:0004808">
    <property type="term" value="F:tRNA (5-methylaminomethyl-2-thiouridylate)(34)-methyltransferase activity"/>
    <property type="evidence" value="ECO:0007669"/>
    <property type="project" value="UniProtKB-EC"/>
</dbReference>
<dbReference type="InterPro" id="IPR023032">
    <property type="entry name" value="tRNA_MAMT_biosynth_bifunc_MnmC"/>
</dbReference>
<dbReference type="Pfam" id="PF01266">
    <property type="entry name" value="DAO"/>
    <property type="match status" value="1"/>
</dbReference>
<evidence type="ECO:0000256" key="7">
    <source>
        <dbReference type="ARBA" id="ARBA00022827"/>
    </source>
</evidence>
<comment type="subcellular location">
    <subcellularLocation>
        <location evidence="10">Cytoplasm</location>
    </subcellularLocation>
</comment>
<evidence type="ECO:0000313" key="13">
    <source>
        <dbReference type="EMBL" id="MDT0581902.1"/>
    </source>
</evidence>
<dbReference type="PANTHER" id="PTHR13847">
    <property type="entry name" value="SARCOSINE DEHYDROGENASE-RELATED"/>
    <property type="match status" value="1"/>
</dbReference>
<evidence type="ECO:0000256" key="3">
    <source>
        <dbReference type="ARBA" id="ARBA00022630"/>
    </source>
</evidence>
<dbReference type="InterPro" id="IPR006076">
    <property type="entry name" value="FAD-dep_OxRdtase"/>
</dbReference>
<dbReference type="GO" id="GO:0032259">
    <property type="term" value="P:methylation"/>
    <property type="evidence" value="ECO:0007669"/>
    <property type="project" value="UniProtKB-KW"/>
</dbReference>